<dbReference type="AlphaFoldDB" id="A0A803LRP8"/>
<dbReference type="PANTHER" id="PTHR35218">
    <property type="entry name" value="RNASE H DOMAIN-CONTAINING PROTEIN"/>
    <property type="match status" value="1"/>
</dbReference>
<dbReference type="InterPro" id="IPR036691">
    <property type="entry name" value="Endo/exonu/phosph_ase_sf"/>
</dbReference>
<name>A0A803LRP8_CHEQI</name>
<dbReference type="Gene3D" id="3.60.10.10">
    <property type="entry name" value="Endonuclease/exonuclease/phosphatase"/>
    <property type="match status" value="1"/>
</dbReference>
<feature type="region of interest" description="Disordered" evidence="1">
    <location>
        <begin position="15"/>
        <end position="69"/>
    </location>
</feature>
<dbReference type="PANTHER" id="PTHR35218:SF9">
    <property type="entry name" value="ENDONUCLEASE_EXONUCLEASE_PHOSPHATASE DOMAIN-CONTAINING PROTEIN"/>
    <property type="match status" value="1"/>
</dbReference>
<accession>A0A803LRP8</accession>
<proteinExistence type="predicted"/>
<evidence type="ECO:0000313" key="2">
    <source>
        <dbReference type="EnsemblPlants" id="AUR62017627-RA:cds"/>
    </source>
</evidence>
<dbReference type="EnsemblPlants" id="AUR62017627-RA">
    <property type="protein sequence ID" value="AUR62017627-RA:cds"/>
    <property type="gene ID" value="AUR62017627"/>
</dbReference>
<protein>
    <submittedName>
        <fullName evidence="2">Uncharacterized protein</fullName>
    </submittedName>
</protein>
<sequence length="521" mass="58209">MSLYKTNQSLLLTIPIPQNPSQTPSPFSLPPPHPDKFKHHNHDKPLTQRLSQQASQLRPRGTAGEGGLLRPPFMPPSIIHLKLTQDRNIITKTKPIEGLQGLMSFYAQGLQGEWLAISPRSIRGILLNLEEQYPLYENLRMASAENPFRLTSAHVPSLSDVSLIIAPLGVLLKWWINKMNAEYSLMTVSWELQFLLDPAPVLPSERKALSITEDWLVLQSLSGTNNVKIMHLAQEAQQLHLSVGWGKEKGGHAEMSGIKIKKNTTSMFSSYQTKYVDLNTLAAYGTRKEMSNLPIMQPVMPVLLWNARGIVRDGFKLNIRCLIGDHNPVILILTETKVKKFGCEDLFSILPNNSFEVVDPVGYSGGIAILWNSGYNTVHIVNKEPRSIHVVVRVNSNHKFLFAIYAPTSYNARLDLWESLKNMSTTIVLPWLSNLVKSTPIFSLTSKNLFTSELCPIPDLPPSSETIHCDQLTTIPELKEAIHSIGDLKAPGIDGFNFMHLFSTLLGTSLKMIVTTLSTPF</sequence>
<evidence type="ECO:0000313" key="3">
    <source>
        <dbReference type="Proteomes" id="UP000596660"/>
    </source>
</evidence>
<keyword evidence="3" id="KW-1185">Reference proteome</keyword>
<reference evidence="2" key="2">
    <citation type="submission" date="2021-03" db="UniProtKB">
        <authorList>
            <consortium name="EnsemblPlants"/>
        </authorList>
    </citation>
    <scope>IDENTIFICATION</scope>
</reference>
<organism evidence="2 3">
    <name type="scientific">Chenopodium quinoa</name>
    <name type="common">Quinoa</name>
    <dbReference type="NCBI Taxonomy" id="63459"/>
    <lineage>
        <taxon>Eukaryota</taxon>
        <taxon>Viridiplantae</taxon>
        <taxon>Streptophyta</taxon>
        <taxon>Embryophyta</taxon>
        <taxon>Tracheophyta</taxon>
        <taxon>Spermatophyta</taxon>
        <taxon>Magnoliopsida</taxon>
        <taxon>eudicotyledons</taxon>
        <taxon>Gunneridae</taxon>
        <taxon>Pentapetalae</taxon>
        <taxon>Caryophyllales</taxon>
        <taxon>Chenopodiaceae</taxon>
        <taxon>Chenopodioideae</taxon>
        <taxon>Atripliceae</taxon>
        <taxon>Chenopodium</taxon>
    </lineage>
</organism>
<reference evidence="2" key="1">
    <citation type="journal article" date="2017" name="Nature">
        <title>The genome of Chenopodium quinoa.</title>
        <authorList>
            <person name="Jarvis D.E."/>
            <person name="Ho Y.S."/>
            <person name="Lightfoot D.J."/>
            <person name="Schmoeckel S.M."/>
            <person name="Li B."/>
            <person name="Borm T.J.A."/>
            <person name="Ohyanagi H."/>
            <person name="Mineta K."/>
            <person name="Michell C.T."/>
            <person name="Saber N."/>
            <person name="Kharbatia N.M."/>
            <person name="Rupper R.R."/>
            <person name="Sharp A.R."/>
            <person name="Dally N."/>
            <person name="Boughton B.A."/>
            <person name="Woo Y.H."/>
            <person name="Gao G."/>
            <person name="Schijlen E.G.W.M."/>
            <person name="Guo X."/>
            <person name="Momin A.A."/>
            <person name="Negrao S."/>
            <person name="Al-Babili S."/>
            <person name="Gehring C."/>
            <person name="Roessner U."/>
            <person name="Jung C."/>
            <person name="Murphy K."/>
            <person name="Arold S.T."/>
            <person name="Gojobori T."/>
            <person name="van der Linden C.G."/>
            <person name="van Loo E.N."/>
            <person name="Jellen E.N."/>
            <person name="Maughan P.J."/>
            <person name="Tester M."/>
        </authorList>
    </citation>
    <scope>NUCLEOTIDE SEQUENCE [LARGE SCALE GENOMIC DNA]</scope>
    <source>
        <strain evidence="2">cv. PI 614886</strain>
    </source>
</reference>
<dbReference type="Gramene" id="AUR62017627-RA">
    <property type="protein sequence ID" value="AUR62017627-RA:cds"/>
    <property type="gene ID" value="AUR62017627"/>
</dbReference>
<dbReference type="SUPFAM" id="SSF56219">
    <property type="entry name" value="DNase I-like"/>
    <property type="match status" value="1"/>
</dbReference>
<dbReference type="Proteomes" id="UP000596660">
    <property type="component" value="Unplaced"/>
</dbReference>
<evidence type="ECO:0000256" key="1">
    <source>
        <dbReference type="SAM" id="MobiDB-lite"/>
    </source>
</evidence>